<accession>A0A077YA89</accession>
<dbReference type="VEuPathDB" id="PlasmoDB:PYYM_1300300"/>
<dbReference type="Proteomes" id="UP000072874">
    <property type="component" value="Chromosome 13"/>
</dbReference>
<evidence type="ECO:0000313" key="4">
    <source>
        <dbReference type="Proteomes" id="UP000072874"/>
    </source>
</evidence>
<dbReference type="VEuPathDB" id="PlasmoDB:PY01188"/>
<protein>
    <submittedName>
        <fullName evidence="2">Fam-a protein</fullName>
    </submittedName>
</protein>
<dbReference type="GeneID" id="3801462"/>
<reference evidence="3" key="2">
    <citation type="submission" date="2014-05" db="EMBL/GenBank/DDBJ databases">
        <authorList>
            <person name="Aslett M.A."/>
            <person name="De Silva N."/>
        </authorList>
    </citation>
    <scope>NUCLEOTIDE SEQUENCE</scope>
    <source>
        <strain evidence="3">17X</strain>
    </source>
</reference>
<reference evidence="2" key="3">
    <citation type="submission" date="2014-05" db="EMBL/GenBank/DDBJ databases">
        <authorList>
            <person name="Aslett A.Martin."/>
            <person name="De Silva Nishadi"/>
        </authorList>
    </citation>
    <scope>NUCLEOTIDE SEQUENCE</scope>
    <source>
        <strain evidence="2">YM</strain>
    </source>
</reference>
<gene>
    <name evidence="3" type="ORF">PY17X_1303200</name>
    <name evidence="2" type="ORF">PYYM_1300300</name>
</gene>
<dbReference type="EMBL" id="LM993667">
    <property type="protein sequence ID" value="VTZ80412.1"/>
    <property type="molecule type" value="Genomic_DNA"/>
</dbReference>
<evidence type="ECO:0000313" key="2">
    <source>
        <dbReference type="EMBL" id="CDU19655.1"/>
    </source>
</evidence>
<dbReference type="VEuPathDB" id="PlasmoDB:PY17X_1303200"/>
<dbReference type="EMBL" id="LK934641">
    <property type="protein sequence ID" value="CDU19655.1"/>
    <property type="molecule type" value="Genomic_DNA"/>
</dbReference>
<proteinExistence type="predicted"/>
<dbReference type="Proteomes" id="UP000072904">
    <property type="component" value="Chromosome 13"/>
</dbReference>
<reference evidence="3" key="4">
    <citation type="submission" date="2019-05" db="EMBL/GenBank/DDBJ databases">
        <authorList>
            <consortium name="Pathogen Informatics"/>
        </authorList>
    </citation>
    <scope>NUCLEOTIDE SEQUENCE</scope>
    <source>
        <strain evidence="3">17X</strain>
    </source>
</reference>
<reference evidence="4 5" key="1">
    <citation type="journal article" date="2014" name="BMC Biol.">
        <title>A comprehensive evaluation of rodent malaria parasite genomes and gene expression.</title>
        <authorList>
            <person name="Otto T.D."/>
            <person name="Bohme U."/>
            <person name="Jackson A.P."/>
            <person name="Hunt M."/>
            <person name="Franke-Fayard B."/>
            <person name="Hoeijmakers W.A."/>
            <person name="Religa A.A."/>
            <person name="Robertson L."/>
            <person name="Sanders M."/>
            <person name="Ogun S.A."/>
            <person name="Cunningham D."/>
            <person name="Erhart A."/>
            <person name="Billker O."/>
            <person name="Khan S.M."/>
            <person name="Stunnenberg H.G."/>
            <person name="Langhorne J."/>
            <person name="Holder A.A."/>
            <person name="Waters A.P."/>
            <person name="Newbold C.I."/>
            <person name="Pain A."/>
            <person name="Berriman M."/>
            <person name="Janse C.J."/>
        </authorList>
    </citation>
    <scope>NUCLEOTIDE SEQUENCE [LARGE SCALE GENOMIC DNA]</scope>
    <source>
        <strain evidence="3 4">17X</strain>
        <strain evidence="2 5">YM</strain>
    </source>
</reference>
<dbReference type="SUPFAM" id="SSF55961">
    <property type="entry name" value="Bet v1-like"/>
    <property type="match status" value="1"/>
</dbReference>
<dbReference type="InterPro" id="IPR006486">
    <property type="entry name" value="PYST_A"/>
</dbReference>
<evidence type="ECO:0000313" key="3">
    <source>
        <dbReference type="EMBL" id="VTZ80412.1"/>
    </source>
</evidence>
<evidence type="ECO:0000313" key="5">
    <source>
        <dbReference type="Proteomes" id="UP000072904"/>
    </source>
</evidence>
<sequence length="284" mass="33516">MNKFYIQIVLFLLTISLYVNNKTLATEPAPVEDATPESKEHYLTSEEIYEKNKDLLCTNPKETAEAVKLMDEVVTHLEQHATSINDYKLWGVYHTHHLYTYLKKHEGKTKVEKNEYKVFDSNKYNEVINELWDTNNINPFNNVSFERKIVRVYNPNLVLIQQRYKKKNRYRRRYFYALATKVEISENITIIAYASANINDHNISNKECKNEIVPNANLFKTDIDSEEDIRNGKLKKKMINIAGYIIEKGKWRVNITHVKSMVPHIHNALTRIIIKALRILFLYF</sequence>
<feature type="chain" id="PRO_5014501973" evidence="1">
    <location>
        <begin position="26"/>
        <end position="284"/>
    </location>
</feature>
<dbReference type="RefSeq" id="XP_022813473.1">
    <property type="nucleotide sequence ID" value="XM_022956981.1"/>
</dbReference>
<dbReference type="NCBIfam" id="TIGR01599">
    <property type="entry name" value="PYST-A"/>
    <property type="match status" value="1"/>
</dbReference>
<dbReference type="VEuPathDB" id="PlasmoDB:Py17XNL_001302903"/>
<name>A0A077YA89_PLAYE</name>
<dbReference type="KEGG" id="pyo:PY17X_1303200"/>
<dbReference type="AlphaFoldDB" id="A0A077YA89"/>
<organism evidence="2 5">
    <name type="scientific">Plasmodium yoelii</name>
    <dbReference type="NCBI Taxonomy" id="5861"/>
    <lineage>
        <taxon>Eukaryota</taxon>
        <taxon>Sar</taxon>
        <taxon>Alveolata</taxon>
        <taxon>Apicomplexa</taxon>
        <taxon>Aconoidasida</taxon>
        <taxon>Haemosporida</taxon>
        <taxon>Plasmodiidae</taxon>
        <taxon>Plasmodium</taxon>
        <taxon>Plasmodium (Vinckeia)</taxon>
    </lineage>
</organism>
<keyword evidence="1" id="KW-0732">Signal</keyword>
<feature type="signal peptide" evidence="1">
    <location>
        <begin position="1"/>
        <end position="25"/>
    </location>
</feature>
<evidence type="ECO:0000256" key="1">
    <source>
        <dbReference type="SAM" id="SignalP"/>
    </source>
</evidence>